<protein>
    <recommendedName>
        <fullName evidence="3">Sulfotransferase domain-containing protein</fullName>
    </recommendedName>
</protein>
<keyword evidence="5" id="KW-1185">Reference proteome</keyword>
<dbReference type="SUPFAM" id="SSF52540">
    <property type="entry name" value="P-loop containing nucleoside triphosphate hydrolases"/>
    <property type="match status" value="1"/>
</dbReference>
<comment type="similarity">
    <text evidence="1">Belongs to the sulfotransferase 1 family.</text>
</comment>
<evidence type="ECO:0000313" key="4">
    <source>
        <dbReference type="EMBL" id="KAK7026829.1"/>
    </source>
</evidence>
<dbReference type="Pfam" id="PF00685">
    <property type="entry name" value="Sulfotransfer_1"/>
    <property type="match status" value="1"/>
</dbReference>
<evidence type="ECO:0000256" key="1">
    <source>
        <dbReference type="ARBA" id="ARBA00005771"/>
    </source>
</evidence>
<dbReference type="Gene3D" id="3.40.50.300">
    <property type="entry name" value="P-loop containing nucleotide triphosphate hydrolases"/>
    <property type="match status" value="1"/>
</dbReference>
<accession>A0AAN8ZWM9</accession>
<dbReference type="InterPro" id="IPR027417">
    <property type="entry name" value="P-loop_NTPase"/>
</dbReference>
<name>A0AAN8ZWM9_HALRR</name>
<dbReference type="AlphaFoldDB" id="A0AAN8ZWM9"/>
<feature type="non-terminal residue" evidence="4">
    <location>
        <position position="1"/>
    </location>
</feature>
<dbReference type="EMBL" id="JAXCGZ010022697">
    <property type="protein sequence ID" value="KAK7026829.1"/>
    <property type="molecule type" value="Genomic_DNA"/>
</dbReference>
<comment type="caution">
    <text evidence="4">The sequence shown here is derived from an EMBL/GenBank/DDBJ whole genome shotgun (WGS) entry which is preliminary data.</text>
</comment>
<sequence>VRHGHKKWCGVSCEVSCRKKAKLGLMSRFPFFEWDSLIPPVLPEKIKLSDDDPCLPGNTWKMVNSMSSPRLIKSHLQKPLLPKEFWTVKPKILYVCRDPRDVCISYYFHSVKLEGYKGTVSDFVELFLGDMLMYSPFWSHTLDFWKMRNEENILFLRFEDMKKDLPSIIKQIAQFLGKAVTSEEVLGIAEHCSFGSMSKNKATNNEDILAHPEANKSDIKFMRKGEVGDWRNHLTAEQTKAFKEWTAKHLAGTDFPYYQD</sequence>
<evidence type="ECO:0000313" key="5">
    <source>
        <dbReference type="Proteomes" id="UP001381693"/>
    </source>
</evidence>
<organism evidence="4 5">
    <name type="scientific">Halocaridina rubra</name>
    <name type="common">Hawaiian red shrimp</name>
    <dbReference type="NCBI Taxonomy" id="373956"/>
    <lineage>
        <taxon>Eukaryota</taxon>
        <taxon>Metazoa</taxon>
        <taxon>Ecdysozoa</taxon>
        <taxon>Arthropoda</taxon>
        <taxon>Crustacea</taxon>
        <taxon>Multicrustacea</taxon>
        <taxon>Malacostraca</taxon>
        <taxon>Eumalacostraca</taxon>
        <taxon>Eucarida</taxon>
        <taxon>Decapoda</taxon>
        <taxon>Pleocyemata</taxon>
        <taxon>Caridea</taxon>
        <taxon>Atyoidea</taxon>
        <taxon>Atyidae</taxon>
        <taxon>Halocaridina</taxon>
    </lineage>
</organism>
<evidence type="ECO:0000259" key="3">
    <source>
        <dbReference type="Pfam" id="PF00685"/>
    </source>
</evidence>
<dbReference type="GO" id="GO:0008146">
    <property type="term" value="F:sulfotransferase activity"/>
    <property type="evidence" value="ECO:0007669"/>
    <property type="project" value="InterPro"/>
</dbReference>
<dbReference type="InterPro" id="IPR000863">
    <property type="entry name" value="Sulfotransferase_dom"/>
</dbReference>
<evidence type="ECO:0000256" key="2">
    <source>
        <dbReference type="ARBA" id="ARBA00022679"/>
    </source>
</evidence>
<gene>
    <name evidence="4" type="ORF">SK128_005657</name>
</gene>
<reference evidence="4 5" key="1">
    <citation type="submission" date="2023-11" db="EMBL/GenBank/DDBJ databases">
        <title>Halocaridina rubra genome assembly.</title>
        <authorList>
            <person name="Smith C."/>
        </authorList>
    </citation>
    <scope>NUCLEOTIDE SEQUENCE [LARGE SCALE GENOMIC DNA]</scope>
    <source>
        <strain evidence="4">EP-1</strain>
        <tissue evidence="4">Whole</tissue>
    </source>
</reference>
<keyword evidence="2" id="KW-0808">Transferase</keyword>
<proteinExistence type="inferred from homology"/>
<dbReference type="Proteomes" id="UP001381693">
    <property type="component" value="Unassembled WGS sequence"/>
</dbReference>
<feature type="domain" description="Sulfotransferase" evidence="3">
    <location>
        <begin position="26"/>
        <end position="253"/>
    </location>
</feature>
<dbReference type="PANTHER" id="PTHR11783">
    <property type="entry name" value="SULFOTRANSFERASE SULT"/>
    <property type="match status" value="1"/>
</dbReference>